<proteinExistence type="predicted"/>
<gene>
    <name evidence="2" type="ORF">DPPLL_36240</name>
</gene>
<name>A0ABM7WE75_9BACT</name>
<evidence type="ECO:0000313" key="3">
    <source>
        <dbReference type="Proteomes" id="UP000830055"/>
    </source>
</evidence>
<dbReference type="InterPro" id="IPR046668">
    <property type="entry name" value="DUF6538"/>
</dbReference>
<dbReference type="EMBL" id="AP025516">
    <property type="protein sequence ID" value="BDD89259.1"/>
    <property type="molecule type" value="Genomic_DNA"/>
</dbReference>
<dbReference type="Proteomes" id="UP000830055">
    <property type="component" value="Chromosome"/>
</dbReference>
<organism evidence="2 3">
    <name type="scientific">Desulfofustis limnaeus</name>
    <dbReference type="NCBI Taxonomy" id="2740163"/>
    <lineage>
        <taxon>Bacteria</taxon>
        <taxon>Pseudomonadati</taxon>
        <taxon>Thermodesulfobacteriota</taxon>
        <taxon>Desulfobulbia</taxon>
        <taxon>Desulfobulbales</taxon>
        <taxon>Desulfocapsaceae</taxon>
        <taxon>Desulfofustis</taxon>
    </lineage>
</organism>
<accession>A0ABM7WE75</accession>
<sequence>MGFSVSQPSYLYQSSSGYIFRLRVPTDLRPVVGKTKFRYSLRTGALRTAKSRARAMAGYVQQLFMTVRSGMSELTQEQSQN</sequence>
<feature type="domain" description="DUF6538" evidence="1">
    <location>
        <begin position="10"/>
        <end position="68"/>
    </location>
</feature>
<dbReference type="Pfam" id="PF20172">
    <property type="entry name" value="DUF6538"/>
    <property type="match status" value="1"/>
</dbReference>
<protein>
    <recommendedName>
        <fullName evidence="1">DUF6538 domain-containing protein</fullName>
    </recommendedName>
</protein>
<dbReference type="RefSeq" id="WP_354005659.1">
    <property type="nucleotide sequence ID" value="NZ_AP025516.1"/>
</dbReference>
<evidence type="ECO:0000259" key="1">
    <source>
        <dbReference type="Pfam" id="PF20172"/>
    </source>
</evidence>
<reference evidence="2 3" key="1">
    <citation type="submission" date="2022-01" db="EMBL/GenBank/DDBJ databases">
        <title>Desulfofustis limnae sp. nov., a novel mesophilic sulfate-reducing bacterium isolated from marsh soil.</title>
        <authorList>
            <person name="Watanabe M."/>
            <person name="Takahashi A."/>
            <person name="Kojima H."/>
            <person name="Fukui M."/>
        </authorList>
    </citation>
    <scope>NUCLEOTIDE SEQUENCE [LARGE SCALE GENOMIC DNA]</scope>
    <source>
        <strain evidence="2 3">PPLL</strain>
    </source>
</reference>
<keyword evidence="3" id="KW-1185">Reference proteome</keyword>
<evidence type="ECO:0000313" key="2">
    <source>
        <dbReference type="EMBL" id="BDD89259.1"/>
    </source>
</evidence>